<dbReference type="Proteomes" id="UP001148838">
    <property type="component" value="Unassembled WGS sequence"/>
</dbReference>
<comment type="caution">
    <text evidence="2">The sequence shown here is derived from an EMBL/GenBank/DDBJ whole genome shotgun (WGS) entry which is preliminary data.</text>
</comment>
<feature type="region of interest" description="Disordered" evidence="1">
    <location>
        <begin position="1"/>
        <end position="22"/>
    </location>
</feature>
<gene>
    <name evidence="2" type="ORF">ANN_05836</name>
</gene>
<name>A0ABQ8TE05_PERAM</name>
<sequence length="71" mass="7648">MAGLCEGGNEPPDSLKASKSNIHVRDGIRTNSVASAQYSNYEPYSLLPPRPARAKMAAVNWDVVLFAPTTD</sequence>
<accession>A0ABQ8TE05</accession>
<dbReference type="EMBL" id="JAJSOF020000011">
    <property type="protein sequence ID" value="KAJ4444047.1"/>
    <property type="molecule type" value="Genomic_DNA"/>
</dbReference>
<protein>
    <submittedName>
        <fullName evidence="2">Uncharacterized protein</fullName>
    </submittedName>
</protein>
<organism evidence="2 3">
    <name type="scientific">Periplaneta americana</name>
    <name type="common">American cockroach</name>
    <name type="synonym">Blatta americana</name>
    <dbReference type="NCBI Taxonomy" id="6978"/>
    <lineage>
        <taxon>Eukaryota</taxon>
        <taxon>Metazoa</taxon>
        <taxon>Ecdysozoa</taxon>
        <taxon>Arthropoda</taxon>
        <taxon>Hexapoda</taxon>
        <taxon>Insecta</taxon>
        <taxon>Pterygota</taxon>
        <taxon>Neoptera</taxon>
        <taxon>Polyneoptera</taxon>
        <taxon>Dictyoptera</taxon>
        <taxon>Blattodea</taxon>
        <taxon>Blattoidea</taxon>
        <taxon>Blattidae</taxon>
        <taxon>Blattinae</taxon>
        <taxon>Periplaneta</taxon>
    </lineage>
</organism>
<keyword evidence="3" id="KW-1185">Reference proteome</keyword>
<reference evidence="2 3" key="1">
    <citation type="journal article" date="2022" name="Allergy">
        <title>Genome assembly and annotation of Periplaneta americana reveal a comprehensive cockroach allergen profile.</title>
        <authorList>
            <person name="Wang L."/>
            <person name="Xiong Q."/>
            <person name="Saelim N."/>
            <person name="Wang L."/>
            <person name="Nong W."/>
            <person name="Wan A.T."/>
            <person name="Shi M."/>
            <person name="Liu X."/>
            <person name="Cao Q."/>
            <person name="Hui J.H.L."/>
            <person name="Sookrung N."/>
            <person name="Leung T.F."/>
            <person name="Tungtrongchitr A."/>
            <person name="Tsui S.K.W."/>
        </authorList>
    </citation>
    <scope>NUCLEOTIDE SEQUENCE [LARGE SCALE GENOMIC DNA]</scope>
    <source>
        <strain evidence="2">PWHHKU_190912</strain>
    </source>
</reference>
<evidence type="ECO:0000256" key="1">
    <source>
        <dbReference type="SAM" id="MobiDB-lite"/>
    </source>
</evidence>
<evidence type="ECO:0000313" key="2">
    <source>
        <dbReference type="EMBL" id="KAJ4444047.1"/>
    </source>
</evidence>
<evidence type="ECO:0000313" key="3">
    <source>
        <dbReference type="Proteomes" id="UP001148838"/>
    </source>
</evidence>
<proteinExistence type="predicted"/>